<dbReference type="Pfam" id="PF00884">
    <property type="entry name" value="Sulfatase"/>
    <property type="match status" value="1"/>
</dbReference>
<dbReference type="PANTHER" id="PTHR42693:SF33">
    <property type="entry name" value="ARYLSULFATASE"/>
    <property type="match status" value="1"/>
</dbReference>
<evidence type="ECO:0000259" key="2">
    <source>
        <dbReference type="Pfam" id="PF00884"/>
    </source>
</evidence>
<evidence type="ECO:0000256" key="1">
    <source>
        <dbReference type="ARBA" id="ARBA00008779"/>
    </source>
</evidence>
<dbReference type="InterPro" id="IPR050738">
    <property type="entry name" value="Sulfatase"/>
</dbReference>
<evidence type="ECO:0000313" key="4">
    <source>
        <dbReference type="Proteomes" id="UP000184073"/>
    </source>
</evidence>
<dbReference type="InterPro" id="IPR000917">
    <property type="entry name" value="Sulfatase_N"/>
</dbReference>
<dbReference type="GO" id="GO:0004065">
    <property type="term" value="F:arylsulfatase activity"/>
    <property type="evidence" value="ECO:0007669"/>
    <property type="project" value="TreeGrafter"/>
</dbReference>
<dbReference type="RefSeq" id="XP_040664039.1">
    <property type="nucleotide sequence ID" value="XM_040811559.1"/>
</dbReference>
<dbReference type="Proteomes" id="UP000184073">
    <property type="component" value="Unassembled WGS sequence"/>
</dbReference>
<dbReference type="AlphaFoldDB" id="A0A1L9P9V0"/>
<keyword evidence="4" id="KW-1185">Reference proteome</keyword>
<protein>
    <recommendedName>
        <fullName evidence="2">Sulfatase N-terminal domain-containing protein</fullName>
    </recommendedName>
</protein>
<gene>
    <name evidence="3" type="ORF">ASPVEDRAFT_37717</name>
</gene>
<evidence type="ECO:0000313" key="3">
    <source>
        <dbReference type="EMBL" id="OJI98276.1"/>
    </source>
</evidence>
<reference evidence="4" key="1">
    <citation type="journal article" date="2017" name="Genome Biol.">
        <title>Comparative genomics reveals high biological diversity and specific adaptations in the industrially and medically important fungal genus Aspergillus.</title>
        <authorList>
            <person name="de Vries R.P."/>
            <person name="Riley R."/>
            <person name="Wiebenga A."/>
            <person name="Aguilar-Osorio G."/>
            <person name="Amillis S."/>
            <person name="Uchima C.A."/>
            <person name="Anderluh G."/>
            <person name="Asadollahi M."/>
            <person name="Askin M."/>
            <person name="Barry K."/>
            <person name="Battaglia E."/>
            <person name="Bayram O."/>
            <person name="Benocci T."/>
            <person name="Braus-Stromeyer S.A."/>
            <person name="Caldana C."/>
            <person name="Canovas D."/>
            <person name="Cerqueira G.C."/>
            <person name="Chen F."/>
            <person name="Chen W."/>
            <person name="Choi C."/>
            <person name="Clum A."/>
            <person name="Dos Santos R.A."/>
            <person name="Damasio A.R."/>
            <person name="Diallinas G."/>
            <person name="Emri T."/>
            <person name="Fekete E."/>
            <person name="Flipphi M."/>
            <person name="Freyberg S."/>
            <person name="Gallo A."/>
            <person name="Gournas C."/>
            <person name="Habgood R."/>
            <person name="Hainaut M."/>
            <person name="Harispe M.L."/>
            <person name="Henrissat B."/>
            <person name="Hilden K.S."/>
            <person name="Hope R."/>
            <person name="Hossain A."/>
            <person name="Karabika E."/>
            <person name="Karaffa L."/>
            <person name="Karanyi Z."/>
            <person name="Krasevec N."/>
            <person name="Kuo A."/>
            <person name="Kusch H."/>
            <person name="LaButti K."/>
            <person name="Lagendijk E.L."/>
            <person name="Lapidus A."/>
            <person name="Levasseur A."/>
            <person name="Lindquist E."/>
            <person name="Lipzen A."/>
            <person name="Logrieco A.F."/>
            <person name="MacCabe A."/>
            <person name="Maekelae M.R."/>
            <person name="Malavazi I."/>
            <person name="Melin P."/>
            <person name="Meyer V."/>
            <person name="Mielnichuk N."/>
            <person name="Miskei M."/>
            <person name="Molnar A.P."/>
            <person name="Mule G."/>
            <person name="Ngan C.Y."/>
            <person name="Orejas M."/>
            <person name="Orosz E."/>
            <person name="Ouedraogo J.P."/>
            <person name="Overkamp K.M."/>
            <person name="Park H.-S."/>
            <person name="Perrone G."/>
            <person name="Piumi F."/>
            <person name="Punt P.J."/>
            <person name="Ram A.F."/>
            <person name="Ramon A."/>
            <person name="Rauscher S."/>
            <person name="Record E."/>
            <person name="Riano-Pachon D.M."/>
            <person name="Robert V."/>
            <person name="Roehrig J."/>
            <person name="Ruller R."/>
            <person name="Salamov A."/>
            <person name="Salih N.S."/>
            <person name="Samson R.A."/>
            <person name="Sandor E."/>
            <person name="Sanguinetti M."/>
            <person name="Schuetze T."/>
            <person name="Sepcic K."/>
            <person name="Shelest E."/>
            <person name="Sherlock G."/>
            <person name="Sophianopoulou V."/>
            <person name="Squina F.M."/>
            <person name="Sun H."/>
            <person name="Susca A."/>
            <person name="Todd R.B."/>
            <person name="Tsang A."/>
            <person name="Unkles S.E."/>
            <person name="van de Wiele N."/>
            <person name="van Rossen-Uffink D."/>
            <person name="Oliveira J.V."/>
            <person name="Vesth T.C."/>
            <person name="Visser J."/>
            <person name="Yu J.-H."/>
            <person name="Zhou M."/>
            <person name="Andersen M.R."/>
            <person name="Archer D.B."/>
            <person name="Baker S.E."/>
            <person name="Benoit I."/>
            <person name="Brakhage A.A."/>
            <person name="Braus G.H."/>
            <person name="Fischer R."/>
            <person name="Frisvad J.C."/>
            <person name="Goldman G.H."/>
            <person name="Houbraken J."/>
            <person name="Oakley B."/>
            <person name="Pocsi I."/>
            <person name="Scazzocchio C."/>
            <person name="Seiboth B."/>
            <person name="vanKuyk P.A."/>
            <person name="Wortman J."/>
            <person name="Dyer P.S."/>
            <person name="Grigoriev I.V."/>
        </authorList>
    </citation>
    <scope>NUCLEOTIDE SEQUENCE [LARGE SCALE GENOMIC DNA]</scope>
    <source>
        <strain evidence="4">CBS 583.65</strain>
    </source>
</reference>
<accession>A0A1L9P9V0</accession>
<dbReference type="PANTHER" id="PTHR42693">
    <property type="entry name" value="ARYLSULFATASE FAMILY MEMBER"/>
    <property type="match status" value="1"/>
</dbReference>
<dbReference type="Gene3D" id="3.30.1120.10">
    <property type="match status" value="1"/>
</dbReference>
<dbReference type="Gene3D" id="3.40.720.10">
    <property type="entry name" value="Alkaline Phosphatase, subunit A"/>
    <property type="match status" value="1"/>
</dbReference>
<proteinExistence type="inferred from homology"/>
<dbReference type="SUPFAM" id="SSF53649">
    <property type="entry name" value="Alkaline phosphatase-like"/>
    <property type="match status" value="1"/>
</dbReference>
<dbReference type="InterPro" id="IPR017850">
    <property type="entry name" value="Alkaline_phosphatase_core_sf"/>
</dbReference>
<comment type="similarity">
    <text evidence="1">Belongs to the sulfatase family.</text>
</comment>
<dbReference type="EMBL" id="KV878126">
    <property type="protein sequence ID" value="OJI98276.1"/>
    <property type="molecule type" value="Genomic_DNA"/>
</dbReference>
<name>A0A1L9P9V0_ASPVE</name>
<dbReference type="STRING" id="1036611.A0A1L9P9V0"/>
<dbReference type="VEuPathDB" id="FungiDB:ASPVEDRAFT_37717"/>
<sequence length="461" mass="51501">MSGKWHLGLRTDLAPCSRGFARNFSFLPGAGNHFNYEPQLDSDGPLLPFIWTDGFWMEGEEHIDRKTQLPADFYSTTSFTDRLLDYLAEHESDPTCSEQPFFAYLPFTAPHWPLQAPKETREKYKGRYDEGPTALRENRLRRMAELGIISADVKPAPVVGLKGREWEDLDASERAISARKMETYAAMVDEIDKGIGRILDHLQASGRLDNTMILFMSDNGAEGKLLEAIPMMGSSTNLGQIVNRFYNNSLDNIGNFDSFTWYGPRWACAATAPSRGFKTWITEGGIRCPCIVRYPSSLKAPPAAISNAFTTVMDIFPTVLDLAGVPHPPSQFRGRVVAPIRGKSWLSHLRSEAVVTDKVGVGQQPTIVLPGEIHDPSTTFTGWELFGSCAIRRGDWKAAHQPPPRGKGDWELYNVGKDPGELEDLAETKPEILKGLITDWEQYYAETGMFDTKTEFNVIKG</sequence>
<organism evidence="3 4">
    <name type="scientific">Aspergillus versicolor CBS 583.65</name>
    <dbReference type="NCBI Taxonomy" id="1036611"/>
    <lineage>
        <taxon>Eukaryota</taxon>
        <taxon>Fungi</taxon>
        <taxon>Dikarya</taxon>
        <taxon>Ascomycota</taxon>
        <taxon>Pezizomycotina</taxon>
        <taxon>Eurotiomycetes</taxon>
        <taxon>Eurotiomycetidae</taxon>
        <taxon>Eurotiales</taxon>
        <taxon>Aspergillaceae</taxon>
        <taxon>Aspergillus</taxon>
        <taxon>Aspergillus subgen. Nidulantes</taxon>
    </lineage>
</organism>
<dbReference type="GeneID" id="63727070"/>
<feature type="domain" description="Sulfatase N-terminal" evidence="2">
    <location>
        <begin position="3"/>
        <end position="325"/>
    </location>
</feature>
<dbReference type="OrthoDB" id="103349at2759"/>